<keyword evidence="7" id="KW-1185">Reference proteome</keyword>
<protein>
    <recommendedName>
        <fullName evidence="5">LRAT domain-containing protein</fullName>
    </recommendedName>
</protein>
<dbReference type="GO" id="GO:0005737">
    <property type="term" value="C:cytoplasm"/>
    <property type="evidence" value="ECO:0007669"/>
    <property type="project" value="TreeGrafter"/>
</dbReference>
<dbReference type="PROSITE" id="PS51934">
    <property type="entry name" value="LRAT"/>
    <property type="match status" value="1"/>
</dbReference>
<feature type="non-terminal residue" evidence="6">
    <location>
        <position position="34"/>
    </location>
</feature>
<feature type="domain" description="LRAT" evidence="5">
    <location>
        <begin position="13"/>
        <end position="34"/>
    </location>
</feature>
<evidence type="ECO:0000313" key="6">
    <source>
        <dbReference type="EMBL" id="GCB83542.1"/>
    </source>
</evidence>
<dbReference type="OrthoDB" id="9947931at2759"/>
<comment type="caution">
    <text evidence="6">The sequence shown here is derived from an EMBL/GenBank/DDBJ whole genome shotgun (WGS) entry which is preliminary data.</text>
</comment>
<dbReference type="InterPro" id="IPR007053">
    <property type="entry name" value="LRAT_dom"/>
</dbReference>
<keyword evidence="2" id="KW-0808">Transferase</keyword>
<dbReference type="Pfam" id="PF04970">
    <property type="entry name" value="LRAT"/>
    <property type="match status" value="1"/>
</dbReference>
<dbReference type="GO" id="GO:0004623">
    <property type="term" value="F:phospholipase A2 activity"/>
    <property type="evidence" value="ECO:0007669"/>
    <property type="project" value="TreeGrafter"/>
</dbReference>
<dbReference type="GO" id="GO:0008970">
    <property type="term" value="F:phospholipase A1 activity"/>
    <property type="evidence" value="ECO:0007669"/>
    <property type="project" value="TreeGrafter"/>
</dbReference>
<name>A0A401QDX3_SCYTO</name>
<evidence type="ECO:0000256" key="1">
    <source>
        <dbReference type="ARBA" id="ARBA00007824"/>
    </source>
</evidence>
<gene>
    <name evidence="6" type="ORF">scyTo_0024392</name>
</gene>
<reference evidence="6 7" key="1">
    <citation type="journal article" date="2018" name="Nat. Ecol. Evol.">
        <title>Shark genomes provide insights into elasmobranch evolution and the origin of vertebrates.</title>
        <authorList>
            <person name="Hara Y"/>
            <person name="Yamaguchi K"/>
            <person name="Onimaru K"/>
            <person name="Kadota M"/>
            <person name="Koyanagi M"/>
            <person name="Keeley SD"/>
            <person name="Tatsumi K"/>
            <person name="Tanaka K"/>
            <person name="Motone F"/>
            <person name="Kageyama Y"/>
            <person name="Nozu R"/>
            <person name="Adachi N"/>
            <person name="Nishimura O"/>
            <person name="Nakagawa R"/>
            <person name="Tanegashima C"/>
            <person name="Kiyatake I"/>
            <person name="Matsumoto R"/>
            <person name="Murakumo K"/>
            <person name="Nishida K"/>
            <person name="Terakita A"/>
            <person name="Kuratani S"/>
            <person name="Sato K"/>
            <person name="Hyodo S Kuraku.S."/>
        </authorList>
    </citation>
    <scope>NUCLEOTIDE SEQUENCE [LARGE SCALE GENOMIC DNA]</scope>
</reference>
<keyword evidence="3" id="KW-0378">Hydrolase</keyword>
<sequence length="34" mass="3956">MSYTSSHPRPGDLIEIFRVAYQHWAIYIGNGYVI</sequence>
<dbReference type="STRING" id="75743.A0A401QDX3"/>
<dbReference type="GO" id="GO:0016410">
    <property type="term" value="F:N-acyltransferase activity"/>
    <property type="evidence" value="ECO:0007669"/>
    <property type="project" value="TreeGrafter"/>
</dbReference>
<dbReference type="Gene3D" id="3.90.1720.10">
    <property type="entry name" value="endopeptidase domain like (from Nostoc punctiforme)"/>
    <property type="match status" value="1"/>
</dbReference>
<accession>A0A401QDX3</accession>
<organism evidence="6 7">
    <name type="scientific">Scyliorhinus torazame</name>
    <name type="common">Cloudy catshark</name>
    <name type="synonym">Catulus torazame</name>
    <dbReference type="NCBI Taxonomy" id="75743"/>
    <lineage>
        <taxon>Eukaryota</taxon>
        <taxon>Metazoa</taxon>
        <taxon>Chordata</taxon>
        <taxon>Craniata</taxon>
        <taxon>Vertebrata</taxon>
        <taxon>Chondrichthyes</taxon>
        <taxon>Elasmobranchii</taxon>
        <taxon>Galeomorphii</taxon>
        <taxon>Galeoidea</taxon>
        <taxon>Carcharhiniformes</taxon>
        <taxon>Scyliorhinidae</taxon>
        <taxon>Scyliorhinus</taxon>
    </lineage>
</organism>
<keyword evidence="4" id="KW-0443">Lipid metabolism</keyword>
<evidence type="ECO:0000256" key="3">
    <source>
        <dbReference type="ARBA" id="ARBA00022801"/>
    </source>
</evidence>
<evidence type="ECO:0000313" key="7">
    <source>
        <dbReference type="Proteomes" id="UP000288216"/>
    </source>
</evidence>
<evidence type="ECO:0000256" key="2">
    <source>
        <dbReference type="ARBA" id="ARBA00022679"/>
    </source>
</evidence>
<dbReference type="EMBL" id="BFAA01045233">
    <property type="protein sequence ID" value="GCB83542.1"/>
    <property type="molecule type" value="Genomic_DNA"/>
</dbReference>
<dbReference type="PANTHER" id="PTHR13943">
    <property type="entry name" value="HRAS-LIKE SUPPRESSOR - RELATED"/>
    <property type="match status" value="1"/>
</dbReference>
<dbReference type="Proteomes" id="UP000288216">
    <property type="component" value="Unassembled WGS sequence"/>
</dbReference>
<comment type="similarity">
    <text evidence="1">Belongs to the H-rev107 family.</text>
</comment>
<proteinExistence type="inferred from homology"/>
<evidence type="ECO:0000259" key="5">
    <source>
        <dbReference type="PROSITE" id="PS51934"/>
    </source>
</evidence>
<dbReference type="AlphaFoldDB" id="A0A401QDX3"/>
<dbReference type="InterPro" id="IPR051496">
    <property type="entry name" value="H-rev107_PLA/AT"/>
</dbReference>
<dbReference type="GO" id="GO:0070292">
    <property type="term" value="P:N-acylphosphatidylethanolamine metabolic process"/>
    <property type="evidence" value="ECO:0007669"/>
    <property type="project" value="TreeGrafter"/>
</dbReference>
<evidence type="ECO:0000256" key="4">
    <source>
        <dbReference type="ARBA" id="ARBA00023098"/>
    </source>
</evidence>
<dbReference type="PANTHER" id="PTHR13943:SF31">
    <property type="entry name" value="PHOSPHOLIPASE A AND ACYLTRANSFERASE 3"/>
    <property type="match status" value="1"/>
</dbReference>